<reference evidence="1 2" key="1">
    <citation type="submission" date="2018-08" db="EMBL/GenBank/DDBJ databases">
        <title>Aphanomyces genome sequencing and annotation.</title>
        <authorList>
            <person name="Minardi D."/>
            <person name="Oidtmann B."/>
            <person name="Van Der Giezen M."/>
            <person name="Studholme D.J."/>
        </authorList>
    </citation>
    <scope>NUCLEOTIDE SEQUENCE [LARGE SCALE GENOMIC DNA]</scope>
    <source>
        <strain evidence="1 2">FDL457</strain>
    </source>
</reference>
<gene>
    <name evidence="1" type="ORF">DYB26_013534</name>
</gene>
<protein>
    <submittedName>
        <fullName evidence="1">Uncharacterized protein</fullName>
    </submittedName>
</protein>
<dbReference type="AlphaFoldDB" id="A0A3R7DXM4"/>
<dbReference type="Proteomes" id="UP000286510">
    <property type="component" value="Unassembled WGS sequence"/>
</dbReference>
<name>A0A3R7DXM4_APHAT</name>
<proteinExistence type="predicted"/>
<comment type="caution">
    <text evidence="1">The sequence shown here is derived from an EMBL/GenBank/DDBJ whole genome shotgun (WGS) entry which is preliminary data.</text>
</comment>
<evidence type="ECO:0000313" key="2">
    <source>
        <dbReference type="Proteomes" id="UP000286510"/>
    </source>
</evidence>
<sequence>MANPSGDGTPSWRPLVHRQFARVMGQLYRESYPFDFLFYFPNMSSKWIALRELHPLWRDVWKQWSAIPMSKRVETPPTFDMVMNMPLWLTSYEPMHYGRLKYSACLASAPNIRRWCLQGASNGLRSLKDFLNTDGSWPTQAMFISRMSQGNPAARVRLNAARGRMEFTAIERAVPIYLHLTRVYEQVRGLFNLRAGARSPGIPRTSHPFFGTVKETSQSFCSWPKRKLFSLAYHAAPVTSHPAKSATRVTPEDWTKYMRFVRRACRAPTPVQGDVWLRLILHMLPVNSRFAYKQLTDPEAITCVYGCADTPDPVLRAKQALLEEADSLATLAHQLLPRTNYAHLIIPDSWELRDNLDRPVTGAIAPWLGAIYVGPPSTLLLLACHMLHPPHEYT</sequence>
<organism evidence="1 2">
    <name type="scientific">Aphanomyces astaci</name>
    <name type="common">Crayfish plague agent</name>
    <dbReference type="NCBI Taxonomy" id="112090"/>
    <lineage>
        <taxon>Eukaryota</taxon>
        <taxon>Sar</taxon>
        <taxon>Stramenopiles</taxon>
        <taxon>Oomycota</taxon>
        <taxon>Saprolegniomycetes</taxon>
        <taxon>Saprolegniales</taxon>
        <taxon>Verrucalvaceae</taxon>
        <taxon>Aphanomyces</taxon>
    </lineage>
</organism>
<accession>A0A3R7DXM4</accession>
<dbReference type="EMBL" id="QUTF01025242">
    <property type="protein sequence ID" value="RHY83847.1"/>
    <property type="molecule type" value="Genomic_DNA"/>
</dbReference>
<evidence type="ECO:0000313" key="1">
    <source>
        <dbReference type="EMBL" id="RHY83847.1"/>
    </source>
</evidence>